<dbReference type="EC" id="2.1.1.63" evidence="3"/>
<evidence type="ECO:0000256" key="3">
    <source>
        <dbReference type="ARBA" id="ARBA00011918"/>
    </source>
</evidence>
<dbReference type="GO" id="GO:0003908">
    <property type="term" value="F:methylated-DNA-[protein]-cysteine S-methyltransferase activity"/>
    <property type="evidence" value="ECO:0007669"/>
    <property type="project" value="UniProtKB-EC"/>
</dbReference>
<dbReference type="InterPro" id="IPR036388">
    <property type="entry name" value="WH-like_DNA-bd_sf"/>
</dbReference>
<comment type="catalytic activity">
    <reaction evidence="1">
        <text>a 4-O-methyl-thymidine in DNA + L-cysteinyl-[protein] = a thymidine in DNA + S-methyl-L-cysteinyl-[protein]</text>
        <dbReference type="Rhea" id="RHEA:53428"/>
        <dbReference type="Rhea" id="RHEA-COMP:10131"/>
        <dbReference type="Rhea" id="RHEA-COMP:10132"/>
        <dbReference type="Rhea" id="RHEA-COMP:13555"/>
        <dbReference type="Rhea" id="RHEA-COMP:13556"/>
        <dbReference type="ChEBI" id="CHEBI:29950"/>
        <dbReference type="ChEBI" id="CHEBI:82612"/>
        <dbReference type="ChEBI" id="CHEBI:137386"/>
        <dbReference type="ChEBI" id="CHEBI:137387"/>
        <dbReference type="EC" id="2.1.1.63"/>
    </reaction>
</comment>
<name>A0A7C9RJ21_9BRAD</name>
<evidence type="ECO:0000313" key="12">
    <source>
        <dbReference type="Proteomes" id="UP000480266"/>
    </source>
</evidence>
<dbReference type="PANTHER" id="PTHR10815:SF5">
    <property type="entry name" value="METHYLATED-DNA--PROTEIN-CYSTEINE METHYLTRANSFERASE"/>
    <property type="match status" value="1"/>
</dbReference>
<feature type="domain" description="Methylated-DNA-[protein]-cysteine S-methyltransferase DNA binding" evidence="9">
    <location>
        <begin position="91"/>
        <end position="171"/>
    </location>
</feature>
<evidence type="ECO:0000256" key="2">
    <source>
        <dbReference type="ARBA" id="ARBA00008711"/>
    </source>
</evidence>
<keyword evidence="5" id="KW-0808">Transferase</keyword>
<accession>A0A7C9RJ21</accession>
<dbReference type="Pfam" id="PF01035">
    <property type="entry name" value="DNA_binding_1"/>
    <property type="match status" value="1"/>
</dbReference>
<evidence type="ECO:0000313" key="11">
    <source>
        <dbReference type="EMBL" id="NGX98020.1"/>
    </source>
</evidence>
<dbReference type="GO" id="GO:0032259">
    <property type="term" value="P:methylation"/>
    <property type="evidence" value="ECO:0007669"/>
    <property type="project" value="UniProtKB-KW"/>
</dbReference>
<organism evidence="11 12">
    <name type="scientific">Candidatus Afipia apatlaquensis</name>
    <dbReference type="NCBI Taxonomy" id="2712852"/>
    <lineage>
        <taxon>Bacteria</taxon>
        <taxon>Pseudomonadati</taxon>
        <taxon>Pseudomonadota</taxon>
        <taxon>Alphaproteobacteria</taxon>
        <taxon>Hyphomicrobiales</taxon>
        <taxon>Nitrobacteraceae</taxon>
        <taxon>Afipia</taxon>
    </lineage>
</organism>
<evidence type="ECO:0000256" key="4">
    <source>
        <dbReference type="ARBA" id="ARBA00022603"/>
    </source>
</evidence>
<dbReference type="NCBIfam" id="TIGR00589">
    <property type="entry name" value="ogt"/>
    <property type="match status" value="1"/>
</dbReference>
<dbReference type="AlphaFoldDB" id="A0A7C9RJ21"/>
<dbReference type="PANTHER" id="PTHR10815">
    <property type="entry name" value="METHYLATED-DNA--PROTEIN-CYSTEINE METHYLTRANSFERASE"/>
    <property type="match status" value="1"/>
</dbReference>
<evidence type="ECO:0000256" key="7">
    <source>
        <dbReference type="ARBA" id="ARBA00023204"/>
    </source>
</evidence>
<comment type="caution">
    <text evidence="11">The sequence shown here is derived from an EMBL/GenBank/DDBJ whole genome shotgun (WGS) entry which is preliminary data.</text>
</comment>
<feature type="domain" description="Methylguanine DNA methyltransferase ribonuclease-like" evidence="10">
    <location>
        <begin position="14"/>
        <end position="81"/>
    </location>
</feature>
<proteinExistence type="inferred from homology"/>
<evidence type="ECO:0000259" key="9">
    <source>
        <dbReference type="Pfam" id="PF01035"/>
    </source>
</evidence>
<keyword evidence="7" id="KW-0234">DNA repair</keyword>
<keyword evidence="6" id="KW-0227">DNA damage</keyword>
<gene>
    <name evidence="11" type="ORF">G4V63_23285</name>
</gene>
<comment type="catalytic activity">
    <reaction evidence="8">
        <text>a 6-O-methyl-2'-deoxyguanosine in DNA + L-cysteinyl-[protein] = S-methyl-L-cysteinyl-[protein] + a 2'-deoxyguanosine in DNA</text>
        <dbReference type="Rhea" id="RHEA:24000"/>
        <dbReference type="Rhea" id="RHEA-COMP:10131"/>
        <dbReference type="Rhea" id="RHEA-COMP:10132"/>
        <dbReference type="Rhea" id="RHEA-COMP:11367"/>
        <dbReference type="Rhea" id="RHEA-COMP:11368"/>
        <dbReference type="ChEBI" id="CHEBI:29950"/>
        <dbReference type="ChEBI" id="CHEBI:82612"/>
        <dbReference type="ChEBI" id="CHEBI:85445"/>
        <dbReference type="ChEBI" id="CHEBI:85448"/>
        <dbReference type="EC" id="2.1.1.63"/>
    </reaction>
</comment>
<dbReference type="Gene3D" id="1.10.10.10">
    <property type="entry name" value="Winged helix-like DNA-binding domain superfamily/Winged helix DNA-binding domain"/>
    <property type="match status" value="1"/>
</dbReference>
<dbReference type="InterPro" id="IPR008332">
    <property type="entry name" value="MethylG_MeTrfase_N"/>
</dbReference>
<dbReference type="CDD" id="cd06445">
    <property type="entry name" value="ATase"/>
    <property type="match status" value="1"/>
</dbReference>
<dbReference type="PROSITE" id="PS00374">
    <property type="entry name" value="MGMT"/>
    <property type="match status" value="1"/>
</dbReference>
<dbReference type="SUPFAM" id="SSF46767">
    <property type="entry name" value="Methylated DNA-protein cysteine methyltransferase, C-terminal domain"/>
    <property type="match status" value="1"/>
</dbReference>
<evidence type="ECO:0000259" key="10">
    <source>
        <dbReference type="Pfam" id="PF02870"/>
    </source>
</evidence>
<dbReference type="InterPro" id="IPR001497">
    <property type="entry name" value="MethylDNA_cys_MeTrfase_AS"/>
</dbReference>
<dbReference type="Proteomes" id="UP000480266">
    <property type="component" value="Unassembled WGS sequence"/>
</dbReference>
<dbReference type="Pfam" id="PF02870">
    <property type="entry name" value="Methyltransf_1N"/>
    <property type="match status" value="1"/>
</dbReference>
<dbReference type="EMBL" id="JAAMRR010001181">
    <property type="protein sequence ID" value="NGX98020.1"/>
    <property type="molecule type" value="Genomic_DNA"/>
</dbReference>
<dbReference type="SUPFAM" id="SSF53155">
    <property type="entry name" value="Methylated DNA-protein cysteine methyltransferase domain"/>
    <property type="match status" value="1"/>
</dbReference>
<evidence type="ECO:0000256" key="6">
    <source>
        <dbReference type="ARBA" id="ARBA00022763"/>
    </source>
</evidence>
<dbReference type="InterPro" id="IPR014048">
    <property type="entry name" value="MethylDNA_cys_MeTrfase_DNA-bd"/>
</dbReference>
<evidence type="ECO:0000256" key="1">
    <source>
        <dbReference type="ARBA" id="ARBA00001286"/>
    </source>
</evidence>
<keyword evidence="4" id="KW-0489">Methyltransferase</keyword>
<dbReference type="FunFam" id="1.10.10.10:FF:000214">
    <property type="entry name" value="Methylated-DNA--protein-cysteine methyltransferase"/>
    <property type="match status" value="1"/>
</dbReference>
<evidence type="ECO:0000256" key="5">
    <source>
        <dbReference type="ARBA" id="ARBA00022679"/>
    </source>
</evidence>
<dbReference type="InterPro" id="IPR036631">
    <property type="entry name" value="MGMT_N_sf"/>
</dbReference>
<sequence>MTAKQPQRFHFDRLETPIGTALLVTDDQGFLRALDWSDYETRLHRLLRRHYGDYALEKAPAPEIITAALTRYFAGDLAELKKIRWKTNGTPFQRKVWTELQKIRAGKTSSYGAFAALLNVPNAARAVGLANGSNPVSVVVPCHRLIGADGSLTGYGGGLARKEWLLAHEGAALGKRARS</sequence>
<dbReference type="InterPro" id="IPR036217">
    <property type="entry name" value="MethylDNA_cys_MeTrfase_DNAb"/>
</dbReference>
<dbReference type="GO" id="GO:0006281">
    <property type="term" value="P:DNA repair"/>
    <property type="evidence" value="ECO:0007669"/>
    <property type="project" value="UniProtKB-KW"/>
</dbReference>
<reference evidence="11" key="1">
    <citation type="submission" date="2020-02" db="EMBL/GenBank/DDBJ databases">
        <title>Draft genome sequence of Candidatus Afipia apatlaquensis IBT-C3, a potential strain for decolorization of textile dyes.</title>
        <authorList>
            <person name="Sanchez-Reyes A."/>
            <person name="Breton-Deval L."/>
            <person name="Mangelson H."/>
            <person name="Sanchez-Flores A."/>
        </authorList>
    </citation>
    <scope>NUCLEOTIDE SEQUENCE [LARGE SCALE GENOMIC DNA]</scope>
    <source>
        <strain evidence="11">IBT-C3</strain>
    </source>
</reference>
<protein>
    <recommendedName>
        <fullName evidence="3">methylated-DNA--[protein]-cysteine S-methyltransferase</fullName>
        <ecNumber evidence="3">2.1.1.63</ecNumber>
    </recommendedName>
</protein>
<evidence type="ECO:0000256" key="8">
    <source>
        <dbReference type="ARBA" id="ARBA00049348"/>
    </source>
</evidence>
<comment type="similarity">
    <text evidence="2">Belongs to the MGMT family.</text>
</comment>
<keyword evidence="12" id="KW-1185">Reference proteome</keyword>